<dbReference type="Pfam" id="PF17953">
    <property type="entry name" value="Csm4_C"/>
    <property type="match status" value="1"/>
</dbReference>
<protein>
    <recommendedName>
        <fullName evidence="2">CRISPR system Cms protein Csm4</fullName>
    </recommendedName>
</protein>
<reference evidence="6 7" key="1">
    <citation type="submission" date="2022-08" db="EMBL/GenBank/DDBJ databases">
        <title>Bacterial and archaeal communities from various locations to study Microbial Dark Matter (Phase II).</title>
        <authorList>
            <person name="Stepanauskas R."/>
        </authorList>
    </citation>
    <scope>NUCLEOTIDE SEQUENCE [LARGE SCALE GENOMIC DNA]</scope>
    <source>
        <strain evidence="6 7">PD1</strain>
    </source>
</reference>
<dbReference type="InterPro" id="IPR040932">
    <property type="entry name" value="Csm4_C"/>
</dbReference>
<evidence type="ECO:0000256" key="1">
    <source>
        <dbReference type="ARBA" id="ARBA00005772"/>
    </source>
</evidence>
<feature type="domain" description="Csm4 C-terminal" evidence="5">
    <location>
        <begin position="241"/>
        <end position="332"/>
    </location>
</feature>
<keyword evidence="4" id="KW-0051">Antiviral defense</keyword>
<dbReference type="NCBIfam" id="TIGR01903">
    <property type="entry name" value="cas5_csm4"/>
    <property type="match status" value="1"/>
</dbReference>
<evidence type="ECO:0000313" key="6">
    <source>
        <dbReference type="EMBL" id="MCS3918750.1"/>
    </source>
</evidence>
<evidence type="ECO:0000313" key="7">
    <source>
        <dbReference type="Proteomes" id="UP001204798"/>
    </source>
</evidence>
<comment type="similarity">
    <text evidence="1">Belongs to the CRISPR-associated Csm4 family.</text>
</comment>
<sequence>MQSVLIQLHPKGAFHIGERGIGYEGTTEFVPADTLFSALCAGWVLLYGEDALASDLLPNNDPNWTPPFLISSAFPFVASVRFYPKPMLPSPQDRIRWKEVKWVSEGVLRAWLKGESLANKELQTLHEKTVVLLADEWEQICKDFGMRSLEGVRFWAVQRVPRVVLDTLTHASSLFHFGRLIFHDGCGLFFLVRFLRDEIAEKFGAVVSLLGDEGIGGDRTVGSGNFCPQFSDAVPDFCQPQKSQRFVNLSPLFPKPEETSSLFADGCNYRLTVRSGWMGGVLPSSVRRKIVRMISEGSVLCGSAERIWGKIVNVTPAGAHHYVYRWGYAFPVACGVSLL</sequence>
<keyword evidence="7" id="KW-1185">Reference proteome</keyword>
<proteinExistence type="inferred from homology"/>
<keyword evidence="3" id="KW-0694">RNA-binding</keyword>
<dbReference type="Proteomes" id="UP001204798">
    <property type="component" value="Unassembled WGS sequence"/>
</dbReference>
<evidence type="ECO:0000256" key="2">
    <source>
        <dbReference type="ARBA" id="ARBA00016109"/>
    </source>
</evidence>
<dbReference type="EMBL" id="JANUCP010000002">
    <property type="protein sequence ID" value="MCS3918750.1"/>
    <property type="molecule type" value="Genomic_DNA"/>
</dbReference>
<accession>A0ABT2ELM4</accession>
<evidence type="ECO:0000256" key="3">
    <source>
        <dbReference type="ARBA" id="ARBA00022884"/>
    </source>
</evidence>
<organism evidence="6 7">
    <name type="scientific">Candidatus Fervidibacter sacchari</name>
    <dbReference type="NCBI Taxonomy" id="1448929"/>
    <lineage>
        <taxon>Bacteria</taxon>
        <taxon>Candidatus Fervidibacterota</taxon>
        <taxon>Candidatus Fervidibacter</taxon>
    </lineage>
</organism>
<evidence type="ECO:0000259" key="5">
    <source>
        <dbReference type="Pfam" id="PF17953"/>
    </source>
</evidence>
<name>A0ABT2ELM4_9BACT</name>
<evidence type="ECO:0000256" key="4">
    <source>
        <dbReference type="ARBA" id="ARBA00023118"/>
    </source>
</evidence>
<gene>
    <name evidence="6" type="ORF">M2350_001150</name>
</gene>
<comment type="caution">
    <text evidence="6">The sequence shown here is derived from an EMBL/GenBank/DDBJ whole genome shotgun (WGS) entry which is preliminary data.</text>
</comment>
<dbReference type="InterPro" id="IPR005510">
    <property type="entry name" value="Csm4"/>
</dbReference>
<dbReference type="RefSeq" id="WP_259094785.1">
    <property type="nucleotide sequence ID" value="NZ_CP130454.1"/>
</dbReference>